<dbReference type="EMBL" id="AOIA01000161">
    <property type="protein sequence ID" value="ELY51774.1"/>
    <property type="molecule type" value="Genomic_DNA"/>
</dbReference>
<evidence type="ECO:0000313" key="4">
    <source>
        <dbReference type="Proteomes" id="UP000011531"/>
    </source>
</evidence>
<keyword evidence="2" id="KW-1133">Transmembrane helix</keyword>
<keyword evidence="4" id="KW-1185">Reference proteome</keyword>
<comment type="caution">
    <text evidence="3">The sequence shown here is derived from an EMBL/GenBank/DDBJ whole genome shotgun (WGS) entry which is preliminary data.</text>
</comment>
<name>L9WQL2_9EURY</name>
<feature type="transmembrane region" description="Helical" evidence="2">
    <location>
        <begin position="50"/>
        <end position="70"/>
    </location>
</feature>
<dbReference type="Proteomes" id="UP000011531">
    <property type="component" value="Unassembled WGS sequence"/>
</dbReference>
<reference evidence="3 4" key="1">
    <citation type="journal article" date="2014" name="PLoS Genet.">
        <title>Phylogenetically driven sequencing of extremely halophilic archaea reveals strategies for static and dynamic osmo-response.</title>
        <authorList>
            <person name="Becker E.A."/>
            <person name="Seitzer P.M."/>
            <person name="Tritt A."/>
            <person name="Larsen D."/>
            <person name="Krusor M."/>
            <person name="Yao A.I."/>
            <person name="Wu D."/>
            <person name="Madern D."/>
            <person name="Eisen J.A."/>
            <person name="Darling A.E."/>
            <person name="Facciotti M.T."/>
        </authorList>
    </citation>
    <scope>NUCLEOTIDE SEQUENCE [LARGE SCALE GENOMIC DNA]</scope>
    <source>
        <strain evidence="3 4">DSM 18795</strain>
    </source>
</reference>
<evidence type="ECO:0000256" key="2">
    <source>
        <dbReference type="SAM" id="Phobius"/>
    </source>
</evidence>
<keyword evidence="2" id="KW-0472">Membrane</keyword>
<dbReference type="PATRIC" id="fig|1227498.3.peg.4019"/>
<sequence length="102" mass="11158">MTSSDDGGYVHDPSSFDDESERREGSDGADWVDDPAHPEASDREFDWRGWTLVAVVLFAFIVSPGIILLWPPATDYLFALIALPLAPAILLAVTAVWATTRP</sequence>
<evidence type="ECO:0000313" key="3">
    <source>
        <dbReference type="EMBL" id="ELY51774.1"/>
    </source>
</evidence>
<accession>L9WQL2</accession>
<feature type="transmembrane region" description="Helical" evidence="2">
    <location>
        <begin position="76"/>
        <end position="98"/>
    </location>
</feature>
<dbReference type="AlphaFoldDB" id="L9WQL2"/>
<evidence type="ECO:0000256" key="1">
    <source>
        <dbReference type="SAM" id="MobiDB-lite"/>
    </source>
</evidence>
<gene>
    <name evidence="3" type="ORF">C492_20335</name>
</gene>
<feature type="region of interest" description="Disordered" evidence="1">
    <location>
        <begin position="1"/>
        <end position="42"/>
    </location>
</feature>
<dbReference type="RefSeq" id="WP_008426884.1">
    <property type="nucleotide sequence ID" value="NZ_AOIA01000161.1"/>
</dbReference>
<keyword evidence="2" id="KW-0812">Transmembrane</keyword>
<proteinExistence type="predicted"/>
<dbReference type="OrthoDB" id="205781at2157"/>
<dbReference type="STRING" id="1227498.C492_20335"/>
<dbReference type="Pfam" id="PF25932">
    <property type="entry name" value="DUF7977"/>
    <property type="match status" value="1"/>
</dbReference>
<organism evidence="3 4">
    <name type="scientific">Natronococcus jeotgali DSM 18795</name>
    <dbReference type="NCBI Taxonomy" id="1227498"/>
    <lineage>
        <taxon>Archaea</taxon>
        <taxon>Methanobacteriati</taxon>
        <taxon>Methanobacteriota</taxon>
        <taxon>Stenosarchaea group</taxon>
        <taxon>Halobacteria</taxon>
        <taxon>Halobacteriales</taxon>
        <taxon>Natrialbaceae</taxon>
        <taxon>Natronococcus</taxon>
    </lineage>
</organism>
<dbReference type="InterPro" id="IPR058283">
    <property type="entry name" value="DUF7977"/>
</dbReference>
<protein>
    <submittedName>
        <fullName evidence="3">Uncharacterized protein</fullName>
    </submittedName>
</protein>